<keyword evidence="4" id="KW-1185">Reference proteome</keyword>
<feature type="domain" description="UspA" evidence="2">
    <location>
        <begin position="161"/>
        <end position="299"/>
    </location>
</feature>
<dbReference type="EMBL" id="BMQK01000019">
    <property type="protein sequence ID" value="GGQ82237.1"/>
    <property type="molecule type" value="Genomic_DNA"/>
</dbReference>
<dbReference type="RefSeq" id="WP_229821361.1">
    <property type="nucleotide sequence ID" value="NZ_BMQK01000019.1"/>
</dbReference>
<dbReference type="SUPFAM" id="SSF52402">
    <property type="entry name" value="Adenine nucleotide alpha hydrolases-like"/>
    <property type="match status" value="2"/>
</dbReference>
<dbReference type="Gene3D" id="3.40.50.620">
    <property type="entry name" value="HUPs"/>
    <property type="match status" value="2"/>
</dbReference>
<evidence type="ECO:0000256" key="1">
    <source>
        <dbReference type="ARBA" id="ARBA00008791"/>
    </source>
</evidence>
<name>A0A918BNG8_9ACTN</name>
<evidence type="ECO:0000313" key="4">
    <source>
        <dbReference type="Proteomes" id="UP000620156"/>
    </source>
</evidence>
<dbReference type="AlphaFoldDB" id="A0A918BNG8"/>
<organism evidence="3 4">
    <name type="scientific">Streptomyces ruber</name>
    <dbReference type="NCBI Taxonomy" id="83378"/>
    <lineage>
        <taxon>Bacteria</taxon>
        <taxon>Bacillati</taxon>
        <taxon>Actinomycetota</taxon>
        <taxon>Actinomycetes</taxon>
        <taxon>Kitasatosporales</taxon>
        <taxon>Streptomycetaceae</taxon>
        <taxon>Streptomyces</taxon>
    </lineage>
</organism>
<proteinExistence type="inferred from homology"/>
<dbReference type="InterPro" id="IPR006016">
    <property type="entry name" value="UspA"/>
</dbReference>
<dbReference type="PANTHER" id="PTHR46268:SF6">
    <property type="entry name" value="UNIVERSAL STRESS PROTEIN UP12"/>
    <property type="match status" value="1"/>
</dbReference>
<comment type="similarity">
    <text evidence="1">Belongs to the universal stress protein A family.</text>
</comment>
<dbReference type="PANTHER" id="PTHR46268">
    <property type="entry name" value="STRESS RESPONSE PROTEIN NHAX"/>
    <property type="match status" value="1"/>
</dbReference>
<dbReference type="PRINTS" id="PR01438">
    <property type="entry name" value="UNVRSLSTRESS"/>
</dbReference>
<dbReference type="Pfam" id="PF00582">
    <property type="entry name" value="Usp"/>
    <property type="match status" value="2"/>
</dbReference>
<dbReference type="InterPro" id="IPR006015">
    <property type="entry name" value="Universal_stress_UspA"/>
</dbReference>
<sequence>MPRTVTVGLDGLPESRAAADWAAREADLLGRPLKLVHVPETLPGPLHQLPFYGTETHQRWTERVLDETAEGLRLRHPGVEVTVEQMDGRPGEVLCAAAQGAELLVLGSRGLGGAGGWLLGSVGLFVVARAERPVVLVRAGEQAADEHEMDPAGVPSAATVFRPVVLGLDTACPDESLLAFAFGAACRRATSLRVVHGWEAPPSSAYGLARGPGPDEALARSETAALDDVLRPWRQAFRRVEVSGRARCGSPAAQVIGACRDACLVVVGRRARRGPAGARIGPVTHAVLHHAAVPVAVVPHC</sequence>
<reference evidence="3" key="1">
    <citation type="journal article" date="2014" name="Int. J. Syst. Evol. Microbiol.">
        <title>Complete genome sequence of Corynebacterium casei LMG S-19264T (=DSM 44701T), isolated from a smear-ripened cheese.</title>
        <authorList>
            <consortium name="US DOE Joint Genome Institute (JGI-PGF)"/>
            <person name="Walter F."/>
            <person name="Albersmeier A."/>
            <person name="Kalinowski J."/>
            <person name="Ruckert C."/>
        </authorList>
    </citation>
    <scope>NUCLEOTIDE SEQUENCE</scope>
    <source>
        <strain evidence="3">JCM 3131</strain>
    </source>
</reference>
<dbReference type="InterPro" id="IPR014729">
    <property type="entry name" value="Rossmann-like_a/b/a_fold"/>
</dbReference>
<evidence type="ECO:0000313" key="3">
    <source>
        <dbReference type="EMBL" id="GGQ82237.1"/>
    </source>
</evidence>
<protein>
    <submittedName>
        <fullName evidence="3">Stress-inducible protein</fullName>
    </submittedName>
</protein>
<comment type="caution">
    <text evidence="3">The sequence shown here is derived from an EMBL/GenBank/DDBJ whole genome shotgun (WGS) entry which is preliminary data.</text>
</comment>
<dbReference type="Proteomes" id="UP000620156">
    <property type="component" value="Unassembled WGS sequence"/>
</dbReference>
<reference evidence="3" key="2">
    <citation type="submission" date="2020-09" db="EMBL/GenBank/DDBJ databases">
        <authorList>
            <person name="Sun Q."/>
            <person name="Ohkuma M."/>
        </authorList>
    </citation>
    <scope>NUCLEOTIDE SEQUENCE</scope>
    <source>
        <strain evidence="3">JCM 3131</strain>
    </source>
</reference>
<accession>A0A918BNG8</accession>
<gene>
    <name evidence="3" type="ORF">GCM10010145_59920</name>
</gene>
<evidence type="ECO:0000259" key="2">
    <source>
        <dbReference type="Pfam" id="PF00582"/>
    </source>
</evidence>
<feature type="domain" description="UspA" evidence="2">
    <location>
        <begin position="1"/>
        <end position="138"/>
    </location>
</feature>